<proteinExistence type="predicted"/>
<gene>
    <name evidence="1" type="ORF">CASFOL_025681</name>
</gene>
<keyword evidence="2" id="KW-1185">Reference proteome</keyword>
<protein>
    <submittedName>
        <fullName evidence="1">Uncharacterized protein</fullName>
    </submittedName>
</protein>
<dbReference type="Proteomes" id="UP001632038">
    <property type="component" value="Unassembled WGS sequence"/>
</dbReference>
<dbReference type="AlphaFoldDB" id="A0ABD3CST4"/>
<reference evidence="2" key="1">
    <citation type="journal article" date="2024" name="IScience">
        <title>Strigolactones Initiate the Formation of Haustorium-like Structures in Castilleja.</title>
        <authorList>
            <person name="Buerger M."/>
            <person name="Peterson D."/>
            <person name="Chory J."/>
        </authorList>
    </citation>
    <scope>NUCLEOTIDE SEQUENCE [LARGE SCALE GENOMIC DNA]</scope>
</reference>
<dbReference type="EMBL" id="JAVIJP010000032">
    <property type="protein sequence ID" value="KAL3632697.1"/>
    <property type="molecule type" value="Genomic_DNA"/>
</dbReference>
<name>A0ABD3CST4_9LAMI</name>
<evidence type="ECO:0000313" key="1">
    <source>
        <dbReference type="EMBL" id="KAL3632697.1"/>
    </source>
</evidence>
<sequence>MSVALLESSFLSSPITSTFKPQRRRNVPVIVKHDFTSCRHSPDDNNNDSSSS</sequence>
<evidence type="ECO:0000313" key="2">
    <source>
        <dbReference type="Proteomes" id="UP001632038"/>
    </source>
</evidence>
<organism evidence="1 2">
    <name type="scientific">Castilleja foliolosa</name>
    <dbReference type="NCBI Taxonomy" id="1961234"/>
    <lineage>
        <taxon>Eukaryota</taxon>
        <taxon>Viridiplantae</taxon>
        <taxon>Streptophyta</taxon>
        <taxon>Embryophyta</taxon>
        <taxon>Tracheophyta</taxon>
        <taxon>Spermatophyta</taxon>
        <taxon>Magnoliopsida</taxon>
        <taxon>eudicotyledons</taxon>
        <taxon>Gunneridae</taxon>
        <taxon>Pentapetalae</taxon>
        <taxon>asterids</taxon>
        <taxon>lamiids</taxon>
        <taxon>Lamiales</taxon>
        <taxon>Orobanchaceae</taxon>
        <taxon>Pedicularideae</taxon>
        <taxon>Castillejinae</taxon>
        <taxon>Castilleja</taxon>
    </lineage>
</organism>
<accession>A0ABD3CST4</accession>
<comment type="caution">
    <text evidence="1">The sequence shown here is derived from an EMBL/GenBank/DDBJ whole genome shotgun (WGS) entry which is preliminary data.</text>
</comment>